<evidence type="ECO:0000259" key="4">
    <source>
        <dbReference type="PROSITE" id="PS01124"/>
    </source>
</evidence>
<dbReference type="PROSITE" id="PS01124">
    <property type="entry name" value="HTH_ARAC_FAMILY_2"/>
    <property type="match status" value="1"/>
</dbReference>
<keyword evidence="1" id="KW-0805">Transcription regulation</keyword>
<dbReference type="Gene3D" id="1.10.10.60">
    <property type="entry name" value="Homeodomain-like"/>
    <property type="match status" value="2"/>
</dbReference>
<comment type="caution">
    <text evidence="5">The sequence shown here is derived from an EMBL/GenBank/DDBJ whole genome shotgun (WGS) entry which is preliminary data.</text>
</comment>
<dbReference type="GO" id="GO:0043565">
    <property type="term" value="F:sequence-specific DNA binding"/>
    <property type="evidence" value="ECO:0007669"/>
    <property type="project" value="InterPro"/>
</dbReference>
<evidence type="ECO:0000256" key="2">
    <source>
        <dbReference type="ARBA" id="ARBA00023125"/>
    </source>
</evidence>
<evidence type="ECO:0000256" key="1">
    <source>
        <dbReference type="ARBA" id="ARBA00023015"/>
    </source>
</evidence>
<accession>A0A0C2N7M8</accession>
<dbReference type="InterPro" id="IPR018060">
    <property type="entry name" value="HTH_AraC"/>
</dbReference>
<reference evidence="5 6" key="1">
    <citation type="journal article" date="2014" name="Genome Biol. Evol.">
        <title>The genome of the myxosporean Thelohanellus kitauei shows adaptations to nutrient acquisition within its fish host.</title>
        <authorList>
            <person name="Yang Y."/>
            <person name="Xiong J."/>
            <person name="Zhou Z."/>
            <person name="Huo F."/>
            <person name="Miao W."/>
            <person name="Ran C."/>
            <person name="Liu Y."/>
            <person name="Zhang J."/>
            <person name="Feng J."/>
            <person name="Wang M."/>
            <person name="Wang M."/>
            <person name="Wang L."/>
            <person name="Yao B."/>
        </authorList>
    </citation>
    <scope>NUCLEOTIDE SEQUENCE [LARGE SCALE GENOMIC DNA]</scope>
    <source>
        <strain evidence="5">Wuqing</strain>
    </source>
</reference>
<evidence type="ECO:0000313" key="5">
    <source>
        <dbReference type="EMBL" id="KII72355.1"/>
    </source>
</evidence>
<dbReference type="PANTHER" id="PTHR47504:SF5">
    <property type="entry name" value="RIGHT ORIGIN-BINDING PROTEIN"/>
    <property type="match status" value="1"/>
</dbReference>
<dbReference type="SMART" id="SM00342">
    <property type="entry name" value="HTH_ARAC"/>
    <property type="match status" value="1"/>
</dbReference>
<name>A0A0C2N7M8_THEKT</name>
<keyword evidence="2" id="KW-0238">DNA-binding</keyword>
<dbReference type="Pfam" id="PF12833">
    <property type="entry name" value="HTH_18"/>
    <property type="match status" value="1"/>
</dbReference>
<evidence type="ECO:0000256" key="3">
    <source>
        <dbReference type="ARBA" id="ARBA00023163"/>
    </source>
</evidence>
<evidence type="ECO:0000313" key="6">
    <source>
        <dbReference type="Proteomes" id="UP000031668"/>
    </source>
</evidence>
<keyword evidence="3" id="KW-0804">Transcription</keyword>
<dbReference type="GO" id="GO:0003700">
    <property type="term" value="F:DNA-binding transcription factor activity"/>
    <property type="evidence" value="ECO:0007669"/>
    <property type="project" value="InterPro"/>
</dbReference>
<protein>
    <recommendedName>
        <fullName evidence="4">HTH araC/xylS-type domain-containing protein</fullName>
    </recommendedName>
</protein>
<dbReference type="EMBL" id="JWZT01001268">
    <property type="protein sequence ID" value="KII72355.1"/>
    <property type="molecule type" value="Genomic_DNA"/>
</dbReference>
<dbReference type="OrthoDB" id="5570418at2759"/>
<gene>
    <name evidence="5" type="ORF">RF11_05075</name>
</gene>
<organism evidence="5 6">
    <name type="scientific">Thelohanellus kitauei</name>
    <name type="common">Myxosporean</name>
    <dbReference type="NCBI Taxonomy" id="669202"/>
    <lineage>
        <taxon>Eukaryota</taxon>
        <taxon>Metazoa</taxon>
        <taxon>Cnidaria</taxon>
        <taxon>Myxozoa</taxon>
        <taxon>Myxosporea</taxon>
        <taxon>Bivalvulida</taxon>
        <taxon>Platysporina</taxon>
        <taxon>Myxobolidae</taxon>
        <taxon>Thelohanellus</taxon>
    </lineage>
</organism>
<proteinExistence type="predicted"/>
<feature type="domain" description="HTH araC/xylS-type" evidence="4">
    <location>
        <begin position="12"/>
        <end position="99"/>
    </location>
</feature>
<keyword evidence="6" id="KW-1185">Reference proteome</keyword>
<dbReference type="InterPro" id="IPR009057">
    <property type="entry name" value="Homeodomain-like_sf"/>
</dbReference>
<dbReference type="PANTHER" id="PTHR47504">
    <property type="entry name" value="RIGHT ORIGIN-BINDING PROTEIN"/>
    <property type="match status" value="1"/>
</dbReference>
<dbReference type="InterPro" id="IPR050959">
    <property type="entry name" value="MarA-like"/>
</dbReference>
<sequence>MPRNEIQRSVLSELVRWIKNNLEKKLTMRALSLFSGYSEWHLFRLFRHYFNMSPMAYIRQQRMQLALDLLKVKPAFRIVDICILAGYEDISAFNRTFKRGSPSSALLRLGMEGGRGTTLEWKWQDATVNRFWDQADPINRKQCKLLC</sequence>
<dbReference type="AlphaFoldDB" id="A0A0C2N7M8"/>
<dbReference type="SUPFAM" id="SSF46689">
    <property type="entry name" value="Homeodomain-like"/>
    <property type="match status" value="2"/>
</dbReference>
<dbReference type="Proteomes" id="UP000031668">
    <property type="component" value="Unassembled WGS sequence"/>
</dbReference>